<dbReference type="Proteomes" id="UP000334923">
    <property type="component" value="Unassembled WGS sequence"/>
</dbReference>
<keyword evidence="2 5" id="KW-0378">Hydrolase</keyword>
<dbReference type="EC" id="3.5.1.-" evidence="5"/>
<sequence length="256" mass="27626">MDISRRVFLQKLGLLSAGMAAPALSRAAQTGQSAGRPGAESIRRATAIAGQGAGGIHFFNHGPGLGRRVAVTFDDGPTPGVTEKVLAALRERHLSATFFMIGQRVTAAPSLARRVREEGHEIGNHSYTHPQLGRMPAPQVLAQLQKTQEAIEQATKFRPCWMRPPYGSFHPVQAPLAAQEGLGVVLWSVDTRDWARPGTERILGTVLTQTHPGSIVLMHDLHLQTAEVVGRIFDGLLERGFEFATISNLLGAPRIA</sequence>
<organism evidence="5 6">
    <name type="scientific">Methylacidimicrobium tartarophylax</name>
    <dbReference type="NCBI Taxonomy" id="1041768"/>
    <lineage>
        <taxon>Bacteria</taxon>
        <taxon>Pseudomonadati</taxon>
        <taxon>Verrucomicrobiota</taxon>
        <taxon>Methylacidimicrobium</taxon>
    </lineage>
</organism>
<reference evidence="5 6" key="1">
    <citation type="submission" date="2019-09" db="EMBL/GenBank/DDBJ databases">
        <authorList>
            <person name="Cremers G."/>
        </authorList>
    </citation>
    <scope>NUCLEOTIDE SEQUENCE [LARGE SCALE GENOMIC DNA]</scope>
    <source>
        <strain evidence="5">4A</strain>
    </source>
</reference>
<feature type="signal peptide" evidence="3">
    <location>
        <begin position="1"/>
        <end position="27"/>
    </location>
</feature>
<evidence type="ECO:0000313" key="5">
    <source>
        <dbReference type="EMBL" id="VVM05910.1"/>
    </source>
</evidence>
<feature type="domain" description="NodB homology" evidence="4">
    <location>
        <begin position="67"/>
        <end position="244"/>
    </location>
</feature>
<evidence type="ECO:0000313" key="6">
    <source>
        <dbReference type="Proteomes" id="UP000334923"/>
    </source>
</evidence>
<dbReference type="Gene3D" id="3.20.20.370">
    <property type="entry name" value="Glycoside hydrolase/deacetylase"/>
    <property type="match status" value="1"/>
</dbReference>
<dbReference type="AlphaFoldDB" id="A0A5E6MC98"/>
<dbReference type="GO" id="GO:0046872">
    <property type="term" value="F:metal ion binding"/>
    <property type="evidence" value="ECO:0007669"/>
    <property type="project" value="UniProtKB-KW"/>
</dbReference>
<dbReference type="InterPro" id="IPR050248">
    <property type="entry name" value="Polysacc_deacetylase_ArnD"/>
</dbReference>
<evidence type="ECO:0000256" key="1">
    <source>
        <dbReference type="ARBA" id="ARBA00022723"/>
    </source>
</evidence>
<evidence type="ECO:0000256" key="2">
    <source>
        <dbReference type="ARBA" id="ARBA00022801"/>
    </source>
</evidence>
<feature type="chain" id="PRO_5022743144" evidence="3">
    <location>
        <begin position="28"/>
        <end position="256"/>
    </location>
</feature>
<accession>A0A5E6MC98</accession>
<dbReference type="PANTHER" id="PTHR10587:SF133">
    <property type="entry name" value="CHITIN DEACETYLASE 1-RELATED"/>
    <property type="match status" value="1"/>
</dbReference>
<dbReference type="InterPro" id="IPR002509">
    <property type="entry name" value="NODB_dom"/>
</dbReference>
<dbReference type="GO" id="GO:0005975">
    <property type="term" value="P:carbohydrate metabolic process"/>
    <property type="evidence" value="ECO:0007669"/>
    <property type="project" value="InterPro"/>
</dbReference>
<evidence type="ECO:0000259" key="4">
    <source>
        <dbReference type="PROSITE" id="PS51677"/>
    </source>
</evidence>
<protein>
    <submittedName>
        <fullName evidence="5">Peptidoglycan-N-acetylmuramic acid deacetylase PdaC</fullName>
        <ecNumber evidence="5">3.5.1.-</ecNumber>
    </submittedName>
</protein>
<name>A0A5E6MC98_9BACT</name>
<keyword evidence="1" id="KW-0479">Metal-binding</keyword>
<dbReference type="Pfam" id="PF01522">
    <property type="entry name" value="Polysacc_deac_1"/>
    <property type="match status" value="1"/>
</dbReference>
<dbReference type="SUPFAM" id="SSF88713">
    <property type="entry name" value="Glycoside hydrolase/deacetylase"/>
    <property type="match status" value="1"/>
</dbReference>
<dbReference type="EMBL" id="CABFVA020000034">
    <property type="protein sequence ID" value="VVM05910.1"/>
    <property type="molecule type" value="Genomic_DNA"/>
</dbReference>
<dbReference type="InterPro" id="IPR006311">
    <property type="entry name" value="TAT_signal"/>
</dbReference>
<dbReference type="GO" id="GO:0016020">
    <property type="term" value="C:membrane"/>
    <property type="evidence" value="ECO:0007669"/>
    <property type="project" value="TreeGrafter"/>
</dbReference>
<dbReference type="PROSITE" id="PS51677">
    <property type="entry name" value="NODB"/>
    <property type="match status" value="1"/>
</dbReference>
<dbReference type="InterPro" id="IPR011330">
    <property type="entry name" value="Glyco_hydro/deAcase_b/a-brl"/>
</dbReference>
<gene>
    <name evidence="5" type="primary">pdaC</name>
    <name evidence="5" type="ORF">MAMT_00869</name>
</gene>
<dbReference type="PROSITE" id="PS51318">
    <property type="entry name" value="TAT"/>
    <property type="match status" value="1"/>
</dbReference>
<proteinExistence type="predicted"/>
<keyword evidence="3" id="KW-0732">Signal</keyword>
<keyword evidence="6" id="KW-1185">Reference proteome</keyword>
<dbReference type="OrthoDB" id="2649545at2"/>
<dbReference type="GO" id="GO:0016810">
    <property type="term" value="F:hydrolase activity, acting on carbon-nitrogen (but not peptide) bonds"/>
    <property type="evidence" value="ECO:0007669"/>
    <property type="project" value="InterPro"/>
</dbReference>
<dbReference type="PANTHER" id="PTHR10587">
    <property type="entry name" value="GLYCOSYL TRANSFERASE-RELATED"/>
    <property type="match status" value="1"/>
</dbReference>
<evidence type="ECO:0000256" key="3">
    <source>
        <dbReference type="SAM" id="SignalP"/>
    </source>
</evidence>